<evidence type="ECO:0000313" key="3">
    <source>
        <dbReference type="Proteomes" id="UP000008727"/>
    </source>
</evidence>
<dbReference type="RefSeq" id="YP_004301065.1">
    <property type="nucleotide sequence ID" value="NC_015251.1"/>
</dbReference>
<evidence type="ECO:0000313" key="2">
    <source>
        <dbReference type="EMBL" id="ADQ53236.1"/>
    </source>
</evidence>
<keyword evidence="1" id="KW-1133">Transmembrane helix</keyword>
<dbReference type="Proteomes" id="UP000008727">
    <property type="component" value="Segment"/>
</dbReference>
<protein>
    <submittedName>
        <fullName evidence="2">Uncharacterized protein</fullName>
    </submittedName>
</protein>
<dbReference type="KEGG" id="vg:10323505"/>
<dbReference type="EMBL" id="GU459069">
    <property type="protein sequence ID" value="ADQ53236.1"/>
    <property type="molecule type" value="Genomic_DNA"/>
</dbReference>
<sequence>MTHFSFALRRTMFKIEKYKENWICAVIVGVVLYFIL</sequence>
<accession>E5DS62</accession>
<keyword evidence="3" id="KW-1185">Reference proteome</keyword>
<keyword evidence="1" id="KW-0472">Membrane</keyword>
<name>E5DS62_9CAUD</name>
<evidence type="ECO:0000256" key="1">
    <source>
        <dbReference type="SAM" id="Phobius"/>
    </source>
</evidence>
<gene>
    <name evidence="2" type="ORF">65p228</name>
</gene>
<organism evidence="2 3">
    <name type="scientific">Aeromonas phage 65</name>
    <dbReference type="NCBI Taxonomy" id="2919549"/>
    <lineage>
        <taxon>Viruses</taxon>
        <taxon>Duplodnaviria</taxon>
        <taxon>Heunggongvirae</taxon>
        <taxon>Uroviricota</taxon>
        <taxon>Caudoviricetes</taxon>
        <taxon>Pantevenvirales</taxon>
        <taxon>Straboviridae</taxon>
        <taxon>Emmerichvirinae</taxon>
        <taxon>Ishigurovirus</taxon>
        <taxon>Ishigurovirus osborne</taxon>
    </lineage>
</organism>
<proteinExistence type="predicted"/>
<keyword evidence="1" id="KW-0812">Transmembrane</keyword>
<feature type="transmembrane region" description="Helical" evidence="1">
    <location>
        <begin position="20"/>
        <end position="35"/>
    </location>
</feature>
<reference evidence="2 3" key="1">
    <citation type="journal article" date="2010" name="Virol. J.">
        <title>Genomes of the T4-related bacteriophages as windows on microbial genome evolution.</title>
        <authorList>
            <person name="Petrov V.M."/>
            <person name="Ratnayaka S."/>
            <person name="Nolan J.M."/>
            <person name="Miller E.S."/>
            <person name="Karam J.D."/>
        </authorList>
    </citation>
    <scope>NUCLEOTIDE SEQUENCE [LARGE SCALE GENOMIC DNA]</scope>
</reference>